<evidence type="ECO:0000313" key="9">
    <source>
        <dbReference type="Proteomes" id="UP000239757"/>
    </source>
</evidence>
<dbReference type="Proteomes" id="UP000239757">
    <property type="component" value="Unassembled WGS sequence"/>
</dbReference>
<keyword evidence="4" id="KW-0732">Signal</keyword>
<gene>
    <name evidence="8" type="ORF">GOBAR_AA31682</name>
</gene>
<evidence type="ECO:0000313" key="8">
    <source>
        <dbReference type="EMBL" id="PPR88997.1"/>
    </source>
</evidence>
<reference evidence="8 9" key="1">
    <citation type="submission" date="2015-01" db="EMBL/GenBank/DDBJ databases">
        <title>Genome of allotetraploid Gossypium barbadense reveals genomic plasticity and fiber elongation in cotton evolution.</title>
        <authorList>
            <person name="Chen X."/>
            <person name="Liu X."/>
            <person name="Zhao B."/>
            <person name="Zheng H."/>
            <person name="Hu Y."/>
            <person name="Lu G."/>
            <person name="Yang C."/>
            <person name="Chen J."/>
            <person name="Shan C."/>
            <person name="Zhang L."/>
            <person name="Zhou Y."/>
            <person name="Wang L."/>
            <person name="Guo W."/>
            <person name="Bai Y."/>
            <person name="Ruan J."/>
            <person name="Shangguan X."/>
            <person name="Mao Y."/>
            <person name="Jiang J."/>
            <person name="Zhu Y."/>
            <person name="Lei J."/>
            <person name="Kang H."/>
            <person name="Chen S."/>
            <person name="He X."/>
            <person name="Wang R."/>
            <person name="Wang Y."/>
            <person name="Chen J."/>
            <person name="Wang L."/>
            <person name="Yu S."/>
            <person name="Wang B."/>
            <person name="Wei J."/>
            <person name="Song S."/>
            <person name="Lu X."/>
            <person name="Gao Z."/>
            <person name="Gu W."/>
            <person name="Deng X."/>
            <person name="Ma D."/>
            <person name="Wang S."/>
            <person name="Liang W."/>
            <person name="Fang L."/>
            <person name="Cai C."/>
            <person name="Zhu X."/>
            <person name="Zhou B."/>
            <person name="Zhang Y."/>
            <person name="Chen Z."/>
            <person name="Xu S."/>
            <person name="Zhu R."/>
            <person name="Wang S."/>
            <person name="Zhang T."/>
            <person name="Zhao G."/>
        </authorList>
    </citation>
    <scope>NUCLEOTIDE SEQUENCE [LARGE SCALE GENOMIC DNA]</scope>
    <source>
        <strain evidence="9">cv. Xinhai21</strain>
        <tissue evidence="8">Leaf</tissue>
    </source>
</reference>
<name>A0A2P5WD53_GOSBA</name>
<accession>A0A2P5WD53</accession>
<comment type="subcellular location">
    <subcellularLocation>
        <location evidence="1">Membrane</location>
        <topology evidence="1">Single-pass type I membrane protein</topology>
    </subcellularLocation>
</comment>
<organism evidence="8 9">
    <name type="scientific">Gossypium barbadense</name>
    <name type="common">Sea Island cotton</name>
    <name type="synonym">Hibiscus barbadensis</name>
    <dbReference type="NCBI Taxonomy" id="3634"/>
    <lineage>
        <taxon>Eukaryota</taxon>
        <taxon>Viridiplantae</taxon>
        <taxon>Streptophyta</taxon>
        <taxon>Embryophyta</taxon>
        <taxon>Tracheophyta</taxon>
        <taxon>Spermatophyta</taxon>
        <taxon>Magnoliopsida</taxon>
        <taxon>eudicotyledons</taxon>
        <taxon>Gunneridae</taxon>
        <taxon>Pentapetalae</taxon>
        <taxon>rosids</taxon>
        <taxon>malvids</taxon>
        <taxon>Malvales</taxon>
        <taxon>Malvaceae</taxon>
        <taxon>Malvoideae</taxon>
        <taxon>Gossypium</taxon>
    </lineage>
</organism>
<keyword evidence="2" id="KW-0808">Transferase</keyword>
<evidence type="ECO:0000256" key="2">
    <source>
        <dbReference type="ARBA" id="ARBA00022527"/>
    </source>
</evidence>
<keyword evidence="7" id="KW-0325">Glycoprotein</keyword>
<keyword evidence="6" id="KW-0472">Membrane</keyword>
<proteinExistence type="predicted"/>
<evidence type="ECO:0000256" key="5">
    <source>
        <dbReference type="ARBA" id="ARBA00022989"/>
    </source>
</evidence>
<evidence type="ECO:0000256" key="7">
    <source>
        <dbReference type="ARBA" id="ARBA00023180"/>
    </source>
</evidence>
<keyword evidence="2" id="KW-0723">Serine/threonine-protein kinase</keyword>
<protein>
    <recommendedName>
        <fullName evidence="10">Serine-threonine/tyrosine-protein kinase catalytic domain-containing protein</fullName>
    </recommendedName>
</protein>
<evidence type="ECO:0000256" key="1">
    <source>
        <dbReference type="ARBA" id="ARBA00004479"/>
    </source>
</evidence>
<keyword evidence="2" id="KW-0418">Kinase</keyword>
<dbReference type="AlphaFoldDB" id="A0A2P5WD53"/>
<dbReference type="EMBL" id="KZ668088">
    <property type="protein sequence ID" value="PPR88997.1"/>
    <property type="molecule type" value="Genomic_DNA"/>
</dbReference>
<keyword evidence="3" id="KW-0812">Transmembrane</keyword>
<dbReference type="PANTHER" id="PTHR27009">
    <property type="entry name" value="RUST RESISTANCE KINASE LR10-RELATED"/>
    <property type="match status" value="1"/>
</dbReference>
<evidence type="ECO:0000256" key="4">
    <source>
        <dbReference type="ARBA" id="ARBA00022729"/>
    </source>
</evidence>
<evidence type="ECO:0000256" key="6">
    <source>
        <dbReference type="ARBA" id="ARBA00023136"/>
    </source>
</evidence>
<evidence type="ECO:0000256" key="3">
    <source>
        <dbReference type="ARBA" id="ARBA00022692"/>
    </source>
</evidence>
<evidence type="ECO:0008006" key="10">
    <source>
        <dbReference type="Google" id="ProtNLM"/>
    </source>
</evidence>
<dbReference type="GO" id="GO:0004674">
    <property type="term" value="F:protein serine/threonine kinase activity"/>
    <property type="evidence" value="ECO:0007669"/>
    <property type="project" value="UniProtKB-KW"/>
</dbReference>
<dbReference type="GO" id="GO:0016020">
    <property type="term" value="C:membrane"/>
    <property type="evidence" value="ECO:0007669"/>
    <property type="project" value="UniProtKB-SubCell"/>
</dbReference>
<sequence length="89" mass="10344">MVITAFWCIQLLPSDRPSMSKVLKMLESDVELLKMPPKPFHQLPLETSMERLLEGQRRIYCVEDVRCLVSFFIVTMIESKSFHALGAMR</sequence>
<dbReference type="OrthoDB" id="1737633at2759"/>
<dbReference type="InterPro" id="IPR045874">
    <property type="entry name" value="LRK10/LRL21-25-like"/>
</dbReference>
<keyword evidence="5" id="KW-1133">Transmembrane helix</keyword>